<dbReference type="Gene3D" id="1.25.40.10">
    <property type="entry name" value="Tetratricopeptide repeat domain"/>
    <property type="match status" value="1"/>
</dbReference>
<protein>
    <recommendedName>
        <fullName evidence="4">Sel1 repeat protein</fullName>
    </recommendedName>
</protein>
<reference evidence="2 3" key="1">
    <citation type="submission" date="2023-10" db="EMBL/GenBank/DDBJ databases">
        <title>Psychrosphaera aquimaarina strain SW33 isolated from seawater.</title>
        <authorList>
            <person name="Bayburt H."/>
            <person name="Kim J.M."/>
            <person name="Choi B.J."/>
            <person name="Jeon C.O."/>
        </authorList>
    </citation>
    <scope>NUCLEOTIDE SEQUENCE [LARGE SCALE GENOMIC DNA]</scope>
    <source>
        <strain evidence="2 3">KCTC 52743</strain>
    </source>
</reference>
<name>A0ABU3QYL3_9GAMM</name>
<organism evidence="2 3">
    <name type="scientific">Psychrosphaera aquimarina</name>
    <dbReference type="NCBI Taxonomy" id="2044854"/>
    <lineage>
        <taxon>Bacteria</taxon>
        <taxon>Pseudomonadati</taxon>
        <taxon>Pseudomonadota</taxon>
        <taxon>Gammaproteobacteria</taxon>
        <taxon>Alteromonadales</taxon>
        <taxon>Pseudoalteromonadaceae</taxon>
        <taxon>Psychrosphaera</taxon>
    </lineage>
</organism>
<sequence length="247" mass="28886">MTDDNFKVTKQIFQWFEKMKNNYEKNITSVLEKFEKNSEIQNNRIDKANQDLLANLQNNYTQQLNDKNLTINQLHNEIGFYKEQFVKQQKNLEQLNTRYDAVMHSLLNEKNKDGRLKDVFENNRFDSNLNNDLLPTYEQNLNIEVDLEKIYSQALVLRGESNFEQAFTLFMQAAMLGDPKSMGAVARAYFLSEGVDEDQLEGLAWLINAAELNYEPAIKKSENFKINEPEFYEEASILAKQLNQQSL</sequence>
<keyword evidence="3" id="KW-1185">Reference proteome</keyword>
<evidence type="ECO:0000313" key="2">
    <source>
        <dbReference type="EMBL" id="MDU0112504.1"/>
    </source>
</evidence>
<evidence type="ECO:0008006" key="4">
    <source>
        <dbReference type="Google" id="ProtNLM"/>
    </source>
</evidence>
<evidence type="ECO:0000313" key="3">
    <source>
        <dbReference type="Proteomes" id="UP001257914"/>
    </source>
</evidence>
<comment type="caution">
    <text evidence="2">The sequence shown here is derived from an EMBL/GenBank/DDBJ whole genome shotgun (WGS) entry which is preliminary data.</text>
</comment>
<proteinExistence type="predicted"/>
<evidence type="ECO:0000256" key="1">
    <source>
        <dbReference type="SAM" id="Coils"/>
    </source>
</evidence>
<feature type="coiled-coil region" evidence="1">
    <location>
        <begin position="31"/>
        <end position="77"/>
    </location>
</feature>
<gene>
    <name evidence="2" type="ORF">RT723_05700</name>
</gene>
<keyword evidence="1" id="KW-0175">Coiled coil</keyword>
<dbReference type="Proteomes" id="UP001257914">
    <property type="component" value="Unassembled WGS sequence"/>
</dbReference>
<dbReference type="EMBL" id="JAWCUA010000003">
    <property type="protein sequence ID" value="MDU0112504.1"/>
    <property type="molecule type" value="Genomic_DNA"/>
</dbReference>
<accession>A0ABU3QYL3</accession>
<dbReference type="RefSeq" id="WP_315946220.1">
    <property type="nucleotide sequence ID" value="NZ_JAWCUA010000003.1"/>
</dbReference>
<dbReference type="InterPro" id="IPR011990">
    <property type="entry name" value="TPR-like_helical_dom_sf"/>
</dbReference>
<dbReference type="SUPFAM" id="SSF81901">
    <property type="entry name" value="HCP-like"/>
    <property type="match status" value="1"/>
</dbReference>